<proteinExistence type="predicted"/>
<keyword evidence="2" id="KW-0560">Oxidoreductase</keyword>
<dbReference type="GO" id="GO:0004791">
    <property type="term" value="F:thioredoxin-disulfide reductase (NADPH) activity"/>
    <property type="evidence" value="ECO:0007669"/>
    <property type="project" value="UniProtKB-EC"/>
</dbReference>
<comment type="caution">
    <text evidence="5">The sequence shown here is derived from an EMBL/GenBank/DDBJ whole genome shotgun (WGS) entry which is preliminary data.</text>
</comment>
<accession>A0A4V2YY19</accession>
<gene>
    <name evidence="5" type="ORF">E1298_11920</name>
</gene>
<reference evidence="5 6" key="1">
    <citation type="submission" date="2019-03" db="EMBL/GenBank/DDBJ databases">
        <title>Draft genome sequences of novel Actinobacteria.</title>
        <authorList>
            <person name="Sahin N."/>
            <person name="Ay H."/>
            <person name="Saygin H."/>
        </authorList>
    </citation>
    <scope>NUCLEOTIDE SEQUENCE [LARGE SCALE GENOMIC DNA]</scope>
    <source>
        <strain evidence="5 6">H3C3</strain>
    </source>
</reference>
<evidence type="ECO:0000313" key="6">
    <source>
        <dbReference type="Proteomes" id="UP000294513"/>
    </source>
</evidence>
<dbReference type="InterPro" id="IPR036188">
    <property type="entry name" value="FAD/NAD-bd_sf"/>
</dbReference>
<dbReference type="Proteomes" id="UP000294513">
    <property type="component" value="Unassembled WGS sequence"/>
</dbReference>
<dbReference type="AlphaFoldDB" id="A0A4V2YY19"/>
<evidence type="ECO:0000313" key="5">
    <source>
        <dbReference type="EMBL" id="TDD91497.1"/>
    </source>
</evidence>
<dbReference type="Pfam" id="PF07992">
    <property type="entry name" value="Pyr_redox_2"/>
    <property type="match status" value="1"/>
</dbReference>
<comment type="catalytic activity">
    <reaction evidence="3">
        <text>[thioredoxin]-dithiol + NADP(+) = [thioredoxin]-disulfide + NADPH + H(+)</text>
        <dbReference type="Rhea" id="RHEA:20345"/>
        <dbReference type="Rhea" id="RHEA-COMP:10698"/>
        <dbReference type="Rhea" id="RHEA-COMP:10700"/>
        <dbReference type="ChEBI" id="CHEBI:15378"/>
        <dbReference type="ChEBI" id="CHEBI:29950"/>
        <dbReference type="ChEBI" id="CHEBI:50058"/>
        <dbReference type="ChEBI" id="CHEBI:57783"/>
        <dbReference type="ChEBI" id="CHEBI:58349"/>
        <dbReference type="EC" id="1.8.1.9"/>
    </reaction>
</comment>
<dbReference type="PANTHER" id="PTHR48105">
    <property type="entry name" value="THIOREDOXIN REDUCTASE 1-RELATED-RELATED"/>
    <property type="match status" value="1"/>
</dbReference>
<dbReference type="EMBL" id="SMKU01000044">
    <property type="protein sequence ID" value="TDD91497.1"/>
    <property type="molecule type" value="Genomic_DNA"/>
</dbReference>
<feature type="domain" description="FAD/NAD(P)-binding" evidence="4">
    <location>
        <begin position="10"/>
        <end position="293"/>
    </location>
</feature>
<protein>
    <submittedName>
        <fullName evidence="5">NAD(P)/FAD-dependent oxidoreductase</fullName>
    </submittedName>
</protein>
<dbReference type="InterPro" id="IPR023753">
    <property type="entry name" value="FAD/NAD-binding_dom"/>
</dbReference>
<evidence type="ECO:0000256" key="2">
    <source>
        <dbReference type="ARBA" id="ARBA00023002"/>
    </source>
</evidence>
<evidence type="ECO:0000259" key="4">
    <source>
        <dbReference type="Pfam" id="PF07992"/>
    </source>
</evidence>
<dbReference type="Gene3D" id="3.50.50.60">
    <property type="entry name" value="FAD/NAD(P)-binding domain"/>
    <property type="match status" value="2"/>
</dbReference>
<keyword evidence="1" id="KW-0285">Flavoprotein</keyword>
<dbReference type="InterPro" id="IPR050097">
    <property type="entry name" value="Ferredoxin-NADP_redctase_2"/>
</dbReference>
<dbReference type="PRINTS" id="PR00368">
    <property type="entry name" value="FADPNR"/>
</dbReference>
<sequence length="344" mass="36062">MDSPEGTRRYDVVVAGGGAAGLSAALTLGRARRSVLVVDAGEPRNGPADGVHNYLGQEGVPPGELLARGRREMAGYGGELAEGTVAAARREEDGGFRVELSDGRSVLARRLLVTTGLADELPDVPGLAQRWGREVLHCPYCHGWEVRDQPIGVLATGPMGVEQALLWRQWSEHVTLFLHTAPEPDDDACERLAARGIALADGRVEGLRVEEDRLTGVVLAGGRAVAVRALVVAPLSTVRAGVLTGLGLETAEMEMKGHVLGTYVPVDPSGATAVPGVWAAGNVANVAETVIGSANAGTRAAAAMNADLVAEDTRRAVDARRAPFSAAMERESCERVLGDRRHGL</sequence>
<keyword evidence="6" id="KW-1185">Reference proteome</keyword>
<dbReference type="OrthoDB" id="9786503at2"/>
<name>A0A4V2YY19_9ACTN</name>
<dbReference type="SUPFAM" id="SSF51905">
    <property type="entry name" value="FAD/NAD(P)-binding domain"/>
    <property type="match status" value="1"/>
</dbReference>
<evidence type="ECO:0000256" key="1">
    <source>
        <dbReference type="ARBA" id="ARBA00022630"/>
    </source>
</evidence>
<evidence type="ECO:0000256" key="3">
    <source>
        <dbReference type="ARBA" id="ARBA00048132"/>
    </source>
</evidence>
<organism evidence="5 6">
    <name type="scientific">Actinomadura rubrisoli</name>
    <dbReference type="NCBI Taxonomy" id="2530368"/>
    <lineage>
        <taxon>Bacteria</taxon>
        <taxon>Bacillati</taxon>
        <taxon>Actinomycetota</taxon>
        <taxon>Actinomycetes</taxon>
        <taxon>Streptosporangiales</taxon>
        <taxon>Thermomonosporaceae</taxon>
        <taxon>Actinomadura</taxon>
    </lineage>
</organism>
<dbReference type="PRINTS" id="PR00469">
    <property type="entry name" value="PNDRDTASEII"/>
</dbReference>